<accession>A0A7R9ER65</accession>
<dbReference type="AlphaFoldDB" id="A0A7R9ER65"/>
<protein>
    <submittedName>
        <fullName evidence="1">Uncharacterized protein</fullName>
    </submittedName>
</protein>
<evidence type="ECO:0000313" key="1">
    <source>
        <dbReference type="EMBL" id="CAD7439290.1"/>
    </source>
</evidence>
<organism evidence="1">
    <name type="scientific">Timema bartmani</name>
    <dbReference type="NCBI Taxonomy" id="61472"/>
    <lineage>
        <taxon>Eukaryota</taxon>
        <taxon>Metazoa</taxon>
        <taxon>Ecdysozoa</taxon>
        <taxon>Arthropoda</taxon>
        <taxon>Hexapoda</taxon>
        <taxon>Insecta</taxon>
        <taxon>Pterygota</taxon>
        <taxon>Neoptera</taxon>
        <taxon>Polyneoptera</taxon>
        <taxon>Phasmatodea</taxon>
        <taxon>Timematodea</taxon>
        <taxon>Timematoidea</taxon>
        <taxon>Timematidae</taxon>
        <taxon>Timema</taxon>
    </lineage>
</organism>
<sequence length="72" mass="8521">MRNEDMKEELVVKELMEEIKNAEPPSIFKIFFQQSNVFLYSTSDFDKPDCIIIRRRTVSMGYDIRPETVVTT</sequence>
<proteinExistence type="predicted"/>
<reference evidence="1" key="1">
    <citation type="submission" date="2020-11" db="EMBL/GenBank/DDBJ databases">
        <authorList>
            <person name="Tran Van P."/>
        </authorList>
    </citation>
    <scope>NUCLEOTIDE SEQUENCE</scope>
</reference>
<dbReference type="EMBL" id="OD564642">
    <property type="protein sequence ID" value="CAD7439290.1"/>
    <property type="molecule type" value="Genomic_DNA"/>
</dbReference>
<name>A0A7R9ER65_9NEOP</name>
<gene>
    <name evidence="1" type="ORF">TBIB3V08_LOCUS1860</name>
</gene>